<dbReference type="FunFam" id="1.10.10.60:FF:000141">
    <property type="entry name" value="TetR family transcriptional regulator"/>
    <property type="match status" value="1"/>
</dbReference>
<evidence type="ECO:0000256" key="4">
    <source>
        <dbReference type="ARBA" id="ARBA00023163"/>
    </source>
</evidence>
<dbReference type="Pfam" id="PF00440">
    <property type="entry name" value="TetR_N"/>
    <property type="match status" value="1"/>
</dbReference>
<feature type="DNA-binding region" description="H-T-H motif" evidence="5">
    <location>
        <begin position="35"/>
        <end position="54"/>
    </location>
</feature>
<dbReference type="InterPro" id="IPR036271">
    <property type="entry name" value="Tet_transcr_reg_TetR-rel_C_sf"/>
</dbReference>
<dbReference type="EMBL" id="AP018113">
    <property type="protein sequence ID" value="BAX64108.1"/>
    <property type="molecule type" value="Genomic_DNA"/>
</dbReference>
<evidence type="ECO:0000256" key="3">
    <source>
        <dbReference type="ARBA" id="ARBA00023125"/>
    </source>
</evidence>
<keyword evidence="1" id="KW-0678">Repressor</keyword>
<dbReference type="PROSITE" id="PS01081">
    <property type="entry name" value="HTH_TETR_1"/>
    <property type="match status" value="1"/>
</dbReference>
<proteinExistence type="predicted"/>
<evidence type="ECO:0000259" key="6">
    <source>
        <dbReference type="PROSITE" id="PS50977"/>
    </source>
</evidence>
<keyword evidence="3 5" id="KW-0238">DNA-binding</keyword>
<dbReference type="Gene3D" id="1.10.357.10">
    <property type="entry name" value="Tetracycline Repressor, domain 2"/>
    <property type="match status" value="1"/>
</dbReference>
<organism evidence="7 8">
    <name type="scientific">Burkholderia stabilis</name>
    <dbReference type="NCBI Taxonomy" id="95485"/>
    <lineage>
        <taxon>Bacteria</taxon>
        <taxon>Pseudomonadati</taxon>
        <taxon>Pseudomonadota</taxon>
        <taxon>Betaproteobacteria</taxon>
        <taxon>Burkholderiales</taxon>
        <taxon>Burkholderiaceae</taxon>
        <taxon>Burkholderia</taxon>
        <taxon>Burkholderia cepacia complex</taxon>
    </lineage>
</organism>
<dbReference type="InterPro" id="IPR039536">
    <property type="entry name" value="TetR_C_Proteobacteria"/>
</dbReference>
<dbReference type="Pfam" id="PF14246">
    <property type="entry name" value="TetR_C_7"/>
    <property type="match status" value="1"/>
</dbReference>
<dbReference type="InterPro" id="IPR009057">
    <property type="entry name" value="Homeodomain-like_sf"/>
</dbReference>
<dbReference type="GO" id="GO:0000976">
    <property type="term" value="F:transcription cis-regulatory region binding"/>
    <property type="evidence" value="ECO:0007669"/>
    <property type="project" value="TreeGrafter"/>
</dbReference>
<dbReference type="PRINTS" id="PR00455">
    <property type="entry name" value="HTHTETR"/>
</dbReference>
<dbReference type="Proteomes" id="UP000218432">
    <property type="component" value="Chromosome 3"/>
</dbReference>
<gene>
    <name evidence="7" type="ORF">BSFP_069810</name>
</gene>
<sequence length="218" mass="24011">MDTSTPPQRLTDRKRAAIIDAAIEEFLAAGYDATSMDRIAARADVSKRTVYNHFPGKETLFAAILHKLWDTTQTGSSPTYRADVPLREQLLALLDRKLRLLNDEAFLALARVAIGAAIHSPERARDMVERLGEREEDLTVWVRAAAAAGRLSVTDPVFAAHQLHGVVKAFAFWPQVTMGQPPLAAPEQQKVAESAADMFLAYYARPDDGDASRRTAPD</sequence>
<dbReference type="PANTHER" id="PTHR30055:SF224">
    <property type="entry name" value="TRANSCRIPTIONAL REGULATOR TETR FAMILY"/>
    <property type="match status" value="1"/>
</dbReference>
<dbReference type="PANTHER" id="PTHR30055">
    <property type="entry name" value="HTH-TYPE TRANSCRIPTIONAL REGULATOR RUTR"/>
    <property type="match status" value="1"/>
</dbReference>
<accession>A0A1Y1BZX8</accession>
<dbReference type="SUPFAM" id="SSF48498">
    <property type="entry name" value="Tetracyclin repressor-like, C-terminal domain"/>
    <property type="match status" value="1"/>
</dbReference>
<dbReference type="PROSITE" id="PS50977">
    <property type="entry name" value="HTH_TETR_2"/>
    <property type="match status" value="1"/>
</dbReference>
<dbReference type="GO" id="GO:0003700">
    <property type="term" value="F:DNA-binding transcription factor activity"/>
    <property type="evidence" value="ECO:0007669"/>
    <property type="project" value="TreeGrafter"/>
</dbReference>
<evidence type="ECO:0000256" key="5">
    <source>
        <dbReference type="PROSITE-ProRule" id="PRU00335"/>
    </source>
</evidence>
<protein>
    <submittedName>
        <fullName evidence="7">TetR family transcriptional regulator</fullName>
    </submittedName>
</protein>
<feature type="domain" description="HTH tetR-type" evidence="6">
    <location>
        <begin position="12"/>
        <end position="72"/>
    </location>
</feature>
<dbReference type="InterPro" id="IPR001647">
    <property type="entry name" value="HTH_TetR"/>
</dbReference>
<dbReference type="Gene3D" id="1.10.10.60">
    <property type="entry name" value="Homeodomain-like"/>
    <property type="match status" value="1"/>
</dbReference>
<dbReference type="AlphaFoldDB" id="A0A1Y1BZX8"/>
<dbReference type="InterPro" id="IPR023772">
    <property type="entry name" value="DNA-bd_HTH_TetR-type_CS"/>
</dbReference>
<dbReference type="RefSeq" id="WP_096476382.1">
    <property type="nucleotide sequence ID" value="NZ_AP018113.1"/>
</dbReference>
<keyword evidence="4" id="KW-0804">Transcription</keyword>
<keyword evidence="2" id="KW-0805">Transcription regulation</keyword>
<evidence type="ECO:0000313" key="7">
    <source>
        <dbReference type="EMBL" id="BAX64108.1"/>
    </source>
</evidence>
<dbReference type="InterPro" id="IPR050109">
    <property type="entry name" value="HTH-type_TetR-like_transc_reg"/>
</dbReference>
<dbReference type="SUPFAM" id="SSF46689">
    <property type="entry name" value="Homeodomain-like"/>
    <property type="match status" value="1"/>
</dbReference>
<reference evidence="7 8" key="1">
    <citation type="journal article" date="2017" name="Genome Announc.">
        <title>Complete Genome Sequence of Burkholderia stabilis FERMP-21014.</title>
        <authorList>
            <person name="Konishi K."/>
            <person name="Kumagai T."/>
            <person name="Sakasegawa S."/>
            <person name="Tamura T."/>
        </authorList>
    </citation>
    <scope>NUCLEOTIDE SEQUENCE [LARGE SCALE GENOMIC DNA]</scope>
    <source>
        <strain evidence="7 8">FERMP-21014</strain>
    </source>
</reference>
<evidence type="ECO:0000313" key="8">
    <source>
        <dbReference type="Proteomes" id="UP000218432"/>
    </source>
</evidence>
<name>A0A1Y1BZX8_9BURK</name>
<evidence type="ECO:0000256" key="2">
    <source>
        <dbReference type="ARBA" id="ARBA00023015"/>
    </source>
</evidence>
<evidence type="ECO:0000256" key="1">
    <source>
        <dbReference type="ARBA" id="ARBA00022491"/>
    </source>
</evidence>